<protein>
    <submittedName>
        <fullName evidence="1">Phosphatase YbjI</fullName>
        <ecNumber evidence="1">3.1.3.-</ecNumber>
    </submittedName>
</protein>
<gene>
    <name evidence="1" type="primary">ybjI_1</name>
    <name evidence="1" type="ORF">ERS852395_00380</name>
</gene>
<dbReference type="InterPro" id="IPR023214">
    <property type="entry name" value="HAD_sf"/>
</dbReference>
<proteinExistence type="predicted"/>
<reference evidence="1 2" key="1">
    <citation type="submission" date="2015-09" db="EMBL/GenBank/DDBJ databases">
        <authorList>
            <consortium name="Pathogen Informatics"/>
        </authorList>
    </citation>
    <scope>NUCLEOTIDE SEQUENCE [LARGE SCALE GENOMIC DNA]</scope>
    <source>
        <strain evidence="1 2">2789STDY5608838</strain>
    </source>
</reference>
<dbReference type="Proteomes" id="UP000095447">
    <property type="component" value="Unassembled WGS sequence"/>
</dbReference>
<dbReference type="GO" id="GO:0016791">
    <property type="term" value="F:phosphatase activity"/>
    <property type="evidence" value="ECO:0007669"/>
    <property type="project" value="TreeGrafter"/>
</dbReference>
<dbReference type="AlphaFoldDB" id="A0A173WZE4"/>
<dbReference type="EMBL" id="CYZA01000001">
    <property type="protein sequence ID" value="CUN44882.1"/>
    <property type="molecule type" value="Genomic_DNA"/>
</dbReference>
<organism evidence="1 2">
    <name type="scientific">Blautia obeum</name>
    <dbReference type="NCBI Taxonomy" id="40520"/>
    <lineage>
        <taxon>Bacteria</taxon>
        <taxon>Bacillati</taxon>
        <taxon>Bacillota</taxon>
        <taxon>Clostridia</taxon>
        <taxon>Lachnospirales</taxon>
        <taxon>Lachnospiraceae</taxon>
        <taxon>Blautia</taxon>
    </lineage>
</organism>
<dbReference type="Gene3D" id="3.30.1240.10">
    <property type="match status" value="1"/>
</dbReference>
<dbReference type="EC" id="3.1.3.-" evidence="1"/>
<dbReference type="RefSeq" id="WP_055052545.1">
    <property type="nucleotide sequence ID" value="NZ_CYZA01000001.1"/>
</dbReference>
<evidence type="ECO:0000313" key="2">
    <source>
        <dbReference type="Proteomes" id="UP000095447"/>
    </source>
</evidence>
<dbReference type="GO" id="GO:0005829">
    <property type="term" value="C:cytosol"/>
    <property type="evidence" value="ECO:0007669"/>
    <property type="project" value="TreeGrafter"/>
</dbReference>
<dbReference type="CDD" id="cd07518">
    <property type="entry name" value="HAD_YbiV-Like"/>
    <property type="match status" value="1"/>
</dbReference>
<name>A0A173WZE4_9FIRM</name>
<dbReference type="SFLD" id="SFLDG01140">
    <property type="entry name" value="C2.B:_Phosphomannomutase_and_P"/>
    <property type="match status" value="1"/>
</dbReference>
<evidence type="ECO:0000313" key="1">
    <source>
        <dbReference type="EMBL" id="CUN44882.1"/>
    </source>
</evidence>
<dbReference type="Gene3D" id="3.40.50.1000">
    <property type="entry name" value="HAD superfamily/HAD-like"/>
    <property type="match status" value="1"/>
</dbReference>
<dbReference type="SUPFAM" id="SSF56784">
    <property type="entry name" value="HAD-like"/>
    <property type="match status" value="1"/>
</dbReference>
<dbReference type="PANTHER" id="PTHR10000">
    <property type="entry name" value="PHOSPHOSERINE PHOSPHATASE"/>
    <property type="match status" value="1"/>
</dbReference>
<dbReference type="GO" id="GO:0000287">
    <property type="term" value="F:magnesium ion binding"/>
    <property type="evidence" value="ECO:0007669"/>
    <property type="project" value="TreeGrafter"/>
</dbReference>
<dbReference type="PANTHER" id="PTHR10000:SF53">
    <property type="entry name" value="5-AMINO-6-(5-PHOSPHO-D-RIBITYLAMINO)URACIL PHOSPHATASE YBJI-RELATED"/>
    <property type="match status" value="1"/>
</dbReference>
<dbReference type="Pfam" id="PF08282">
    <property type="entry name" value="Hydrolase_3"/>
    <property type="match status" value="1"/>
</dbReference>
<dbReference type="InterPro" id="IPR006379">
    <property type="entry name" value="HAD-SF_hydro_IIB"/>
</dbReference>
<keyword evidence="1" id="KW-0378">Hydrolase</keyword>
<dbReference type="NCBIfam" id="TIGR01484">
    <property type="entry name" value="HAD-SF-IIB"/>
    <property type="match status" value="1"/>
</dbReference>
<dbReference type="SFLD" id="SFLDS00003">
    <property type="entry name" value="Haloacid_Dehalogenase"/>
    <property type="match status" value="1"/>
</dbReference>
<sequence>MIKLIASDIDGTLVKDGTLAIDREYMEVIGRLIDKGIVFVACSGRQYRSERKLFTPVADRLLYISDGGTVVRTPKEILKVDTLPDEIWKGMCSMVREDMPSCDYFISTPERCFAEDGGSQMFHWLRDSYGYDIHEVPEMLKLEGQQVNKFAVYHPNACEEMCAPLFTPTWKDKTVMAAAGKEWMDCTAPGSGKGPSVAFLQEYLGISPDETCTFGDNLNDIEMLQNADLSYAVSNSRPEVRAAAKDTCPPYWENGVLQILKSFL</sequence>
<dbReference type="SFLD" id="SFLDG01144">
    <property type="entry name" value="C2.B.4:_PGP_Like"/>
    <property type="match status" value="1"/>
</dbReference>
<dbReference type="InterPro" id="IPR036412">
    <property type="entry name" value="HAD-like_sf"/>
</dbReference>
<accession>A0A173WZE4</accession>